<reference evidence="9 10" key="1">
    <citation type="submission" date="2021-05" db="EMBL/GenBank/DDBJ databases">
        <title>The draft genome of Geobacter chapellei DSM 13688.</title>
        <authorList>
            <person name="Xu Z."/>
            <person name="Masuda Y."/>
            <person name="Itoh H."/>
            <person name="Senoo K."/>
        </authorList>
    </citation>
    <scope>NUCLEOTIDE SEQUENCE [LARGE SCALE GENOMIC DNA]</scope>
    <source>
        <strain evidence="9 10">DSM 13688</strain>
    </source>
</reference>
<keyword evidence="3" id="KW-0169">Cobalamin biosynthesis</keyword>
<keyword evidence="6" id="KW-0949">S-adenosyl-L-methionine</keyword>
<dbReference type="InterPro" id="IPR014776">
    <property type="entry name" value="4pyrrole_Mease_sub2"/>
</dbReference>
<dbReference type="Pfam" id="PF00590">
    <property type="entry name" value="TP_methylase"/>
    <property type="match status" value="1"/>
</dbReference>
<dbReference type="CDD" id="cd11645">
    <property type="entry name" value="Precorrin_2_C20_MT"/>
    <property type="match status" value="1"/>
</dbReference>
<comment type="pathway">
    <text evidence="1">Cofactor biosynthesis; adenosylcobalamin biosynthesis.</text>
</comment>
<evidence type="ECO:0000256" key="6">
    <source>
        <dbReference type="ARBA" id="ARBA00022691"/>
    </source>
</evidence>
<gene>
    <name evidence="9" type="primary">cobI</name>
    <name evidence="9" type="ORF">KJB30_08760</name>
</gene>
<keyword evidence="5 9" id="KW-0808">Transferase</keyword>
<keyword evidence="10" id="KW-1185">Reference proteome</keyword>
<dbReference type="RefSeq" id="WP_214298137.1">
    <property type="nucleotide sequence ID" value="NZ_JAHDYS010000007.1"/>
</dbReference>
<evidence type="ECO:0000259" key="8">
    <source>
        <dbReference type="Pfam" id="PF00590"/>
    </source>
</evidence>
<evidence type="ECO:0000256" key="3">
    <source>
        <dbReference type="ARBA" id="ARBA00022573"/>
    </source>
</evidence>
<dbReference type="GO" id="GO:0030788">
    <property type="term" value="F:precorrin-2 C20-methyltransferase activity"/>
    <property type="evidence" value="ECO:0007669"/>
    <property type="project" value="UniProtKB-EC"/>
</dbReference>
<evidence type="ECO:0000256" key="1">
    <source>
        <dbReference type="ARBA" id="ARBA00004953"/>
    </source>
</evidence>
<evidence type="ECO:0000256" key="5">
    <source>
        <dbReference type="ARBA" id="ARBA00022679"/>
    </source>
</evidence>
<dbReference type="InterPro" id="IPR014777">
    <property type="entry name" value="4pyrrole_Mease_sub1"/>
</dbReference>
<name>A0ABS5U887_9BACT</name>
<dbReference type="PIRSF" id="PIRSF036427">
    <property type="entry name" value="Precrrn-2_mtase"/>
    <property type="match status" value="1"/>
</dbReference>
<organism evidence="9 10">
    <name type="scientific">Pelotalea chapellei</name>
    <dbReference type="NCBI Taxonomy" id="44671"/>
    <lineage>
        <taxon>Bacteria</taxon>
        <taxon>Pseudomonadati</taxon>
        <taxon>Thermodesulfobacteriota</taxon>
        <taxon>Desulfuromonadia</taxon>
        <taxon>Geobacterales</taxon>
        <taxon>Geobacteraceae</taxon>
        <taxon>Pelotalea</taxon>
    </lineage>
</organism>
<comment type="caution">
    <text evidence="9">The sequence shown here is derived from an EMBL/GenBank/DDBJ whole genome shotgun (WGS) entry which is preliminary data.</text>
</comment>
<dbReference type="InterPro" id="IPR006364">
    <property type="entry name" value="CobI/CbiL/CobIJ_dom"/>
</dbReference>
<evidence type="ECO:0000256" key="7">
    <source>
        <dbReference type="PIRNR" id="PIRNR036427"/>
    </source>
</evidence>
<proteinExistence type="inferred from homology"/>
<comment type="similarity">
    <text evidence="2 7">Belongs to the precorrin methyltransferase family.</text>
</comment>
<evidence type="ECO:0000256" key="2">
    <source>
        <dbReference type="ARBA" id="ARBA00005879"/>
    </source>
</evidence>
<dbReference type="EMBL" id="JAHDYS010000007">
    <property type="protein sequence ID" value="MBT1071871.1"/>
    <property type="molecule type" value="Genomic_DNA"/>
</dbReference>
<dbReference type="SUPFAM" id="SSF53790">
    <property type="entry name" value="Tetrapyrrole methylase"/>
    <property type="match status" value="1"/>
</dbReference>
<evidence type="ECO:0000256" key="4">
    <source>
        <dbReference type="ARBA" id="ARBA00022603"/>
    </source>
</evidence>
<dbReference type="Gene3D" id="3.40.1010.10">
    <property type="entry name" value="Cobalt-precorrin-4 Transmethylase, Domain 1"/>
    <property type="match status" value="1"/>
</dbReference>
<dbReference type="PANTHER" id="PTHR43467:SF2">
    <property type="entry name" value="COBALT-PRECORRIN-2 C(20)-METHYLTRANSFERASE"/>
    <property type="match status" value="1"/>
</dbReference>
<dbReference type="EC" id="2.1.1.130" evidence="9"/>
<dbReference type="InterPro" id="IPR012382">
    <property type="entry name" value="CobI/CbiL"/>
</dbReference>
<sequence length="239" mass="26022">MMDLAKIYAIGVGPGDPELVTRKAERILRQANVILAPVARLGETSVALETVKEFLDGERQEIILHQFPMTADTSILVPAWEAAVSMMAEQVRLGRSVAFITIGDPLLYSTFIYLLRILRTSYPEIAVEIVPGISSINTAAAVAEVSLAESEDRIVIIPATAGIEKIIEALAKYETVVLLKVKPLYADILELLKQTGRASNSIFVERAGSARQKVLRGVDAMATHSPDYLSLIIVTTPHD</sequence>
<dbReference type="Proteomes" id="UP000784128">
    <property type="component" value="Unassembled WGS sequence"/>
</dbReference>
<dbReference type="InterPro" id="IPR035996">
    <property type="entry name" value="4pyrrol_Methylase_sf"/>
</dbReference>
<accession>A0ABS5U887</accession>
<evidence type="ECO:0000313" key="9">
    <source>
        <dbReference type="EMBL" id="MBT1071871.1"/>
    </source>
</evidence>
<dbReference type="InterPro" id="IPR000878">
    <property type="entry name" value="4pyrrol_Mease"/>
</dbReference>
<evidence type="ECO:0000313" key="10">
    <source>
        <dbReference type="Proteomes" id="UP000784128"/>
    </source>
</evidence>
<feature type="domain" description="Tetrapyrrole methylase" evidence="8">
    <location>
        <begin position="6"/>
        <end position="217"/>
    </location>
</feature>
<dbReference type="PANTHER" id="PTHR43467">
    <property type="entry name" value="COBALT-PRECORRIN-2 C(20)-METHYLTRANSFERASE"/>
    <property type="match status" value="1"/>
</dbReference>
<dbReference type="Gene3D" id="3.30.950.10">
    <property type="entry name" value="Methyltransferase, Cobalt-precorrin-4 Transmethylase, Domain 2"/>
    <property type="match status" value="1"/>
</dbReference>
<protein>
    <submittedName>
        <fullName evidence="9">Precorrin-2 C(20)-methyltransferase</fullName>
        <ecNumber evidence="9">2.1.1.130</ecNumber>
    </submittedName>
</protein>
<dbReference type="GO" id="GO:0032259">
    <property type="term" value="P:methylation"/>
    <property type="evidence" value="ECO:0007669"/>
    <property type="project" value="UniProtKB-KW"/>
</dbReference>
<keyword evidence="4 9" id="KW-0489">Methyltransferase</keyword>
<dbReference type="NCBIfam" id="TIGR01467">
    <property type="entry name" value="cobI_cbiL"/>
    <property type="match status" value="1"/>
</dbReference>